<name>A0ABZ2RR46_9BACT</name>
<feature type="transmembrane region" description="Helical" evidence="1">
    <location>
        <begin position="1392"/>
        <end position="1415"/>
    </location>
</feature>
<gene>
    <name evidence="2" type="ORF">WG616_00795</name>
</gene>
<dbReference type="EMBL" id="CP148066">
    <property type="protein sequence ID" value="WXL28556.1"/>
    <property type="molecule type" value="Genomic_DNA"/>
</dbReference>
<reference evidence="2" key="1">
    <citation type="submission" date="2024-03" db="EMBL/GenBank/DDBJ databases">
        <title>Complete genome sequence of Mycoplasma gypis type strain B1/T1.</title>
        <authorList>
            <person name="Spergser J."/>
        </authorList>
    </citation>
    <scope>NUCLEOTIDE SEQUENCE [LARGE SCALE GENOMIC DNA]</scope>
    <source>
        <strain evidence="2">B1/T1</strain>
    </source>
</reference>
<evidence type="ECO:0000256" key="1">
    <source>
        <dbReference type="SAM" id="Phobius"/>
    </source>
</evidence>
<evidence type="ECO:0000313" key="3">
    <source>
        <dbReference type="Proteomes" id="UP001460679"/>
    </source>
</evidence>
<dbReference type="RefSeq" id="WP_205498831.1">
    <property type="nucleotide sequence ID" value="NZ_CP148066.1"/>
</dbReference>
<protein>
    <submittedName>
        <fullName evidence="2">Uncharacterized protein</fullName>
    </submittedName>
</protein>
<dbReference type="Proteomes" id="UP001460679">
    <property type="component" value="Chromosome"/>
</dbReference>
<evidence type="ECO:0000313" key="2">
    <source>
        <dbReference type="EMBL" id="WXL28556.1"/>
    </source>
</evidence>
<organism evidence="2 3">
    <name type="scientific">[Mycoplasma] gypis</name>
    <dbReference type="NCBI Taxonomy" id="92404"/>
    <lineage>
        <taxon>Bacteria</taxon>
        <taxon>Bacillati</taxon>
        <taxon>Mycoplasmatota</taxon>
        <taxon>Mycoplasmoidales</taxon>
        <taxon>Metamycoplasmataceae</taxon>
        <taxon>Metamycoplasma</taxon>
    </lineage>
</organism>
<sequence>MNKTSKVLWLSTLPLITIPSMFLSYESVTNFKKTKWHTLNLKLFSQEELNAKLQEADKKIEEYSGTTITKTNSIYHSSEWWELGGGYWEEQEYYETVGVNKAQLKIWKEKKKEIENLININNQNSKFIGEYNKFISIVKEYLENDNTLSIPSDIGGVLTSNSLKNYKSNIDYLEEKIKQINNSINNPYFKLKFRVQDALNYINLYTEFNSSDVLVAENIAINLKLSQKYWNLDLSKRLKIEYGLWVDGYTNSTLLIKDVPQVIKKDKGFDSNLKLWDAGVYEVHTPLSVSFHTSDLENEALIINGKKIEVLNQEFNEILTDNRNFKQIKENSENENKTNKYVIEVKVFNDTFKSDNNLKYTYRITLIINQYQAVEDFKYYAWNPENNKQQKLLITEYKQDENGNNIIDENGKKVKNELYDAELDKNTGTKKKIVWLDFSTRNTAKELEWYQEKYKKEYPLTKATKIPVSTNTLFLPFAENETKKQGIVAEAINLGSGALLQLLSTTDEFKVFKIDAESENLKIIPFENGDYFKLLQNTTTDLSYFSKSGLYLFCSKINKSVDNFKLVYITDKQSSINSILDTLPRKWFGDIWKSYYGVLLKEYLTNERNLDENQINELKYEDIANYWYDYVKREHIREHYWNIKNISPKFDFSKLNNTNYNAFLNKYNNDYTKFKEDFLIKDKWSSYIKISKFVIDKLDNTIRILVSLDTNRQDLKLVNNDLIYKINFNTQNQSTTTEINIELNKELILKIAKASKEKDFFKKITKIKKSELFKTKKESDLDLFSYRLRYRKNLLDILLIGEDSVTILPTNSYTLYLENFLSKETDTKNIFETNNEEENKESETDTSDVNNEKLENSNSLFLSKERQFNINGLNDAEEIKKSIKNYLSQEFNNLVLNQDYQIKNLDEVVEQRKFIQIITDNNENKKYSILVLEALGNKSGRAFIKVYNYAKSYVDKEFDLNNIIGKKLVLNSKYLQEIKQMIINHINQLIDNENIQLDREIIIENFDKKINEIVLKRETTIVVIPNNVKVIGKLSFNVENTNASDIIENVNTNSIFKIDLNLVNVPTLTFSEKNNNKLRQKIIDEVRYVLNKKGLKENKHYEINSEELDKTMNFLNYSKKALLIVNNGSKSKNKLKIKIFNEVVANVFKQDANNDENNSFDLSLINSQKLVYKQNKASVLRQQIYFDIKDFLLEKYHLTEKENYVFEEDINSKVKKLIAQQGINNTTIVINSIKNKTINSYSFQIENFIENINNVIDDLEDIELQKEETDFSTIKLEDLTLSENTYSSIFNKIVLYIEENLDKLKLTDGIHYLIKRNELDNAIDELTYKLSYLNSTTLKVHSVRGFSKGVITLKIQNKLNYKFINDKTGNESLDGTLIKNKKFLFKQKQNKIILITVSVFLFFGIPLTVLLVALWKRKVARKV</sequence>
<proteinExistence type="predicted"/>
<keyword evidence="1" id="KW-0812">Transmembrane</keyword>
<keyword evidence="1" id="KW-1133">Transmembrane helix</keyword>
<accession>A0ABZ2RR46</accession>
<keyword evidence="3" id="KW-1185">Reference proteome</keyword>
<keyword evidence="1" id="KW-0472">Membrane</keyword>
<dbReference type="NCBIfam" id="NF045892">
    <property type="entry name" value="ICE_Mbov_0399"/>
    <property type="match status" value="1"/>
</dbReference>